<protein>
    <submittedName>
        <fullName evidence="1">Uncharacterized protein</fullName>
    </submittedName>
</protein>
<accession>A0ABD0M2G9</accession>
<organism evidence="1 2">
    <name type="scientific">Batillaria attramentaria</name>
    <dbReference type="NCBI Taxonomy" id="370345"/>
    <lineage>
        <taxon>Eukaryota</taxon>
        <taxon>Metazoa</taxon>
        <taxon>Spiralia</taxon>
        <taxon>Lophotrochozoa</taxon>
        <taxon>Mollusca</taxon>
        <taxon>Gastropoda</taxon>
        <taxon>Caenogastropoda</taxon>
        <taxon>Sorbeoconcha</taxon>
        <taxon>Cerithioidea</taxon>
        <taxon>Batillariidae</taxon>
        <taxon>Batillaria</taxon>
    </lineage>
</organism>
<gene>
    <name evidence="1" type="ORF">BaRGS_00003152</name>
</gene>
<dbReference type="EMBL" id="JACVVK020000010">
    <property type="protein sequence ID" value="KAK7505407.1"/>
    <property type="molecule type" value="Genomic_DNA"/>
</dbReference>
<name>A0ABD0M2G9_9CAEN</name>
<reference evidence="1 2" key="1">
    <citation type="journal article" date="2023" name="Sci. Data">
        <title>Genome assembly of the Korean intertidal mud-creeper Batillaria attramentaria.</title>
        <authorList>
            <person name="Patra A.K."/>
            <person name="Ho P.T."/>
            <person name="Jun S."/>
            <person name="Lee S.J."/>
            <person name="Kim Y."/>
            <person name="Won Y.J."/>
        </authorList>
    </citation>
    <scope>NUCLEOTIDE SEQUENCE [LARGE SCALE GENOMIC DNA]</scope>
    <source>
        <strain evidence="1">Wonlab-2016</strain>
    </source>
</reference>
<evidence type="ECO:0000313" key="1">
    <source>
        <dbReference type="EMBL" id="KAK7505407.1"/>
    </source>
</evidence>
<proteinExistence type="predicted"/>
<comment type="caution">
    <text evidence="1">The sequence shown here is derived from an EMBL/GenBank/DDBJ whole genome shotgun (WGS) entry which is preliminary data.</text>
</comment>
<dbReference type="Proteomes" id="UP001519460">
    <property type="component" value="Unassembled WGS sequence"/>
</dbReference>
<keyword evidence="2" id="KW-1185">Reference proteome</keyword>
<evidence type="ECO:0000313" key="2">
    <source>
        <dbReference type="Proteomes" id="UP001519460"/>
    </source>
</evidence>
<sequence length="88" mass="9684">MPRTCRSHVPKAPNACATIMQTKSEISPPFSSGLALPEGATASGHMFSGKSGNRARLWQVRSIVTCEANLRLVEVIAFMHRKWMQESV</sequence>
<dbReference type="AlphaFoldDB" id="A0ABD0M2G9"/>